<evidence type="ECO:0000313" key="2">
    <source>
        <dbReference type="EMBL" id="QEV49472.1"/>
    </source>
</evidence>
<dbReference type="EMBL" id="CP023692">
    <property type="protein sequence ID" value="QEV49472.1"/>
    <property type="molecule type" value="Genomic_DNA"/>
</dbReference>
<dbReference type="PANTHER" id="PTHR43603:SF1">
    <property type="entry name" value="ZINC-REGULATED GTPASE METALLOPROTEIN ACTIVATOR 1"/>
    <property type="match status" value="1"/>
</dbReference>
<dbReference type="InterPro" id="IPR011629">
    <property type="entry name" value="CobW-like_C"/>
</dbReference>
<dbReference type="RefSeq" id="WP_150529993.1">
    <property type="nucleotide sequence ID" value="NZ_BNBW01000006.1"/>
</dbReference>
<dbReference type="InterPro" id="IPR051927">
    <property type="entry name" value="Zn_Chap_cDPG_Synth"/>
</dbReference>
<proteinExistence type="predicted"/>
<dbReference type="SUPFAM" id="SSF90002">
    <property type="entry name" value="Hypothetical protein YjiA, C-terminal domain"/>
    <property type="match status" value="1"/>
</dbReference>
<sequence>MTTGAPKGLLSILIGNTPEVRGELTRQLSRRHPTAVTLSLSVHTATTGRYPVVQRLTTPDDPGTNLEVNVSSGTTGDPTVILRQDLIALRRARRGVHILLTLPQEVDTLPFLLQLWRSRIGVDNLKDRYDCAPVLAAVDPLAFLKDVTDVRRAERLWEGAEGSEPFTAAEAAVRQIEAADTLLMAMAAPDDSRPAESGAAVVRHLNPSARISALHELPVNEAALTDRRSPGRVRESWASSLEAVTSLPPPPDPHHLAVSSLVWHARRPLHPGRLTEALGDVMFGVLRSRGHLWLANRPDTVINWRSAGPHLDLRETDRWLEESDARAWQAGSTQRRTVACWFWDDHFGERRSEIRLTGPGVDAERIRGALDAALVTDAELSLGRASWSGWTDLLFQPAAES</sequence>
<dbReference type="GeneID" id="95615626"/>
<gene>
    <name evidence="2" type="ORF">CP980_34485</name>
</gene>
<feature type="domain" description="CobW C-terminal" evidence="1">
    <location>
        <begin position="258"/>
        <end position="374"/>
    </location>
</feature>
<evidence type="ECO:0000259" key="1">
    <source>
        <dbReference type="SMART" id="SM00833"/>
    </source>
</evidence>
<reference evidence="2 3" key="1">
    <citation type="submission" date="2017-09" db="EMBL/GenBank/DDBJ databases">
        <authorList>
            <person name="Lee N."/>
            <person name="Cho B.-K."/>
        </authorList>
    </citation>
    <scope>NUCLEOTIDE SEQUENCE [LARGE SCALE GENOMIC DNA]</scope>
    <source>
        <strain evidence="2 3">ATCC 27476</strain>
    </source>
</reference>
<dbReference type="Pfam" id="PF07683">
    <property type="entry name" value="CobW_C"/>
    <property type="match status" value="1"/>
</dbReference>
<dbReference type="KEGG" id="svn:CP980_34485"/>
<keyword evidence="3" id="KW-1185">Reference proteome</keyword>
<dbReference type="AlphaFoldDB" id="A0A5J6JIE1"/>
<dbReference type="Proteomes" id="UP000325563">
    <property type="component" value="Chromosome"/>
</dbReference>
<dbReference type="SMART" id="SM00833">
    <property type="entry name" value="CobW_C"/>
    <property type="match status" value="1"/>
</dbReference>
<evidence type="ECO:0000313" key="3">
    <source>
        <dbReference type="Proteomes" id="UP000325563"/>
    </source>
</evidence>
<organism evidence="2 3">
    <name type="scientific">Streptomyces vinaceus</name>
    <dbReference type="NCBI Taxonomy" id="1960"/>
    <lineage>
        <taxon>Bacteria</taxon>
        <taxon>Bacillati</taxon>
        <taxon>Actinomycetota</taxon>
        <taxon>Actinomycetes</taxon>
        <taxon>Kitasatosporales</taxon>
        <taxon>Streptomycetaceae</taxon>
        <taxon>Streptomyces</taxon>
    </lineage>
</organism>
<name>A0A5J6JIE1_STRVI</name>
<dbReference type="PANTHER" id="PTHR43603">
    <property type="entry name" value="COBW DOMAIN-CONTAINING PROTEIN DDB_G0274527"/>
    <property type="match status" value="1"/>
</dbReference>
<protein>
    <submittedName>
        <fullName evidence="2">Cobalamin biosynthesis protein CobW</fullName>
    </submittedName>
</protein>
<accession>A0A5J6JIE1</accession>